<dbReference type="InterPro" id="IPR013766">
    <property type="entry name" value="Thioredoxin_domain"/>
</dbReference>
<dbReference type="SUPFAM" id="SSF52833">
    <property type="entry name" value="Thioredoxin-like"/>
    <property type="match status" value="2"/>
</dbReference>
<dbReference type="GO" id="GO:0004791">
    <property type="term" value="F:thioredoxin-disulfide reductase (NADPH) activity"/>
    <property type="evidence" value="ECO:0007669"/>
    <property type="project" value="InterPro"/>
</dbReference>
<dbReference type="GO" id="GO:0030178">
    <property type="term" value="P:negative regulation of Wnt signaling pathway"/>
    <property type="evidence" value="ECO:0007669"/>
    <property type="project" value="TreeGrafter"/>
</dbReference>
<dbReference type="Pfam" id="PF13905">
    <property type="entry name" value="Thioredoxin_8"/>
    <property type="match status" value="2"/>
</dbReference>
<organism evidence="3">
    <name type="scientific">Volvox carteri f. nagariensis</name>
    <dbReference type="NCBI Taxonomy" id="3068"/>
    <lineage>
        <taxon>Eukaryota</taxon>
        <taxon>Viridiplantae</taxon>
        <taxon>Chlorophyta</taxon>
        <taxon>core chlorophytes</taxon>
        <taxon>Chlorophyceae</taxon>
        <taxon>CS clade</taxon>
        <taxon>Chlamydomonadales</taxon>
        <taxon>Volvocaceae</taxon>
        <taxon>Volvox</taxon>
    </lineage>
</organism>
<feature type="domain" description="Thioredoxin" evidence="1">
    <location>
        <begin position="29"/>
        <end position="176"/>
    </location>
</feature>
<name>D8UJ78_VOLCA</name>
<dbReference type="InterPro" id="IPR012336">
    <property type="entry name" value="Thioredoxin-like_fold"/>
</dbReference>
<dbReference type="KEGG" id="vcn:VOLCADRAFT_108271"/>
<gene>
    <name evidence="2" type="ORF">VOLCADRAFT_108271</name>
</gene>
<dbReference type="RefSeq" id="XP_002958706.1">
    <property type="nucleotide sequence ID" value="XM_002958660.1"/>
</dbReference>
<evidence type="ECO:0000313" key="3">
    <source>
        <dbReference type="Proteomes" id="UP000001058"/>
    </source>
</evidence>
<protein>
    <recommendedName>
        <fullName evidence="1">Thioredoxin domain-containing protein</fullName>
    </recommendedName>
</protein>
<proteinExistence type="predicted"/>
<dbReference type="Gene3D" id="3.40.30.10">
    <property type="entry name" value="Glutaredoxin"/>
    <property type="match status" value="2"/>
</dbReference>
<dbReference type="Proteomes" id="UP000001058">
    <property type="component" value="Unassembled WGS sequence"/>
</dbReference>
<dbReference type="GeneID" id="9628165"/>
<dbReference type="CDD" id="cd02964">
    <property type="entry name" value="TryX_like_family"/>
    <property type="match status" value="1"/>
</dbReference>
<dbReference type="PROSITE" id="PS00194">
    <property type="entry name" value="THIOREDOXIN_1"/>
    <property type="match status" value="1"/>
</dbReference>
<dbReference type="AlphaFoldDB" id="D8UJ78"/>
<accession>D8UJ78</accession>
<dbReference type="PROSITE" id="PS51352">
    <property type="entry name" value="THIOREDOXIN_2"/>
    <property type="match status" value="2"/>
</dbReference>
<dbReference type="PANTHER" id="PTHR46472:SF1">
    <property type="entry name" value="NUCLEOREDOXIN"/>
    <property type="match status" value="1"/>
</dbReference>
<dbReference type="eggNOG" id="KOG2501">
    <property type="taxonomic scope" value="Eukaryota"/>
</dbReference>
<dbReference type="InterPro" id="IPR036249">
    <property type="entry name" value="Thioredoxin-like_sf"/>
</dbReference>
<reference evidence="2 3" key="1">
    <citation type="journal article" date="2010" name="Science">
        <title>Genomic analysis of organismal complexity in the multicellular green alga Volvox carteri.</title>
        <authorList>
            <person name="Prochnik S.E."/>
            <person name="Umen J."/>
            <person name="Nedelcu A.M."/>
            <person name="Hallmann A."/>
            <person name="Miller S.M."/>
            <person name="Nishii I."/>
            <person name="Ferris P."/>
            <person name="Kuo A."/>
            <person name="Mitros T."/>
            <person name="Fritz-Laylin L.K."/>
            <person name="Hellsten U."/>
            <person name="Chapman J."/>
            <person name="Simakov O."/>
            <person name="Rensing S.A."/>
            <person name="Terry A."/>
            <person name="Pangilinan J."/>
            <person name="Kapitonov V."/>
            <person name="Jurka J."/>
            <person name="Salamov A."/>
            <person name="Shapiro H."/>
            <person name="Schmutz J."/>
            <person name="Grimwood J."/>
            <person name="Lindquist E."/>
            <person name="Lucas S."/>
            <person name="Grigoriev I.V."/>
            <person name="Schmitt R."/>
            <person name="Kirk D."/>
            <person name="Rokhsar D.S."/>
        </authorList>
    </citation>
    <scope>NUCLEOTIDE SEQUENCE [LARGE SCALE GENOMIC DNA]</scope>
    <source>
        <strain evidence="3">f. Nagariensis / Eve</strain>
    </source>
</reference>
<dbReference type="InterPro" id="IPR045870">
    <property type="entry name" value="TryX_NRX_thioredoxin_dom"/>
</dbReference>
<sequence>MTDKPADVICEGDVCRRVTPEEAASIAETSAGTAEPRVFKLLGSTSLKGKGDSQEPLSSITGPNKVIALYFSAHWCPPCRQFTPKLAATYKSFKETHPRAADWEVVFVSSDRDEKSFDGYYESMPWLALPFSERETKAALSSLYKVRGIPTLVVIDGETGELITSNGRDAVGDDPECENFPWRPKTFTQIMEGATLVEPGADKDAAPIPALDRLSGKVTLLYFSASWCPPCRRFTPMLVEAMKALRDAGKTVEGVFVSGDRDEAAMKEYHSHMTWLALPFADSKRRNELNMRFEVEGIPTLVVLDEDFNVITTEGVGAIQSDPSGERFPWRPQPLEQLSDYNVSRINSGPVLLLLVAGHGDGGDAAAEDFAKQVLEPVAKATRAAPGGEDWSFFWATKGDEMAGRVVEFVGGVKQEEGQNTAVLVDVAGSQSSWDLGDLGVQMTEEGLAAAVANFKAGKLGKGRPLGE</sequence>
<dbReference type="EMBL" id="GL378423">
    <property type="protein sequence ID" value="EFJ40226.1"/>
    <property type="molecule type" value="Genomic_DNA"/>
</dbReference>
<dbReference type="FunCoup" id="D8UJ78">
    <property type="interactions" value="458"/>
</dbReference>
<keyword evidence="3" id="KW-1185">Reference proteome</keyword>
<dbReference type="GO" id="GO:0031397">
    <property type="term" value="P:negative regulation of protein ubiquitination"/>
    <property type="evidence" value="ECO:0007669"/>
    <property type="project" value="TreeGrafter"/>
</dbReference>
<feature type="domain" description="Thioredoxin" evidence="1">
    <location>
        <begin position="185"/>
        <end position="344"/>
    </location>
</feature>
<evidence type="ECO:0000313" key="2">
    <source>
        <dbReference type="EMBL" id="EFJ40226.1"/>
    </source>
</evidence>
<dbReference type="PANTHER" id="PTHR46472">
    <property type="entry name" value="NUCLEOREDOXIN"/>
    <property type="match status" value="1"/>
</dbReference>
<evidence type="ECO:0000259" key="1">
    <source>
        <dbReference type="PROSITE" id="PS51352"/>
    </source>
</evidence>
<dbReference type="InterPro" id="IPR017937">
    <property type="entry name" value="Thioredoxin_CS"/>
</dbReference>
<dbReference type="InParanoid" id="D8UJ78"/>
<dbReference type="GO" id="GO:0005634">
    <property type="term" value="C:nucleus"/>
    <property type="evidence" value="ECO:0007669"/>
    <property type="project" value="TreeGrafter"/>
</dbReference>
<dbReference type="OrthoDB" id="526128at2759"/>
<dbReference type="CDD" id="cd03009">
    <property type="entry name" value="TryX_like_TryX_NRX"/>
    <property type="match status" value="1"/>
</dbReference>